<gene>
    <name evidence="2" type="ORF">TWF696_006932</name>
</gene>
<organism evidence="2 3">
    <name type="scientific">Orbilia brochopaga</name>
    <dbReference type="NCBI Taxonomy" id="3140254"/>
    <lineage>
        <taxon>Eukaryota</taxon>
        <taxon>Fungi</taxon>
        <taxon>Dikarya</taxon>
        <taxon>Ascomycota</taxon>
        <taxon>Pezizomycotina</taxon>
        <taxon>Orbiliomycetes</taxon>
        <taxon>Orbiliales</taxon>
        <taxon>Orbiliaceae</taxon>
        <taxon>Orbilia</taxon>
    </lineage>
</organism>
<comment type="caution">
    <text evidence="2">The sequence shown here is derived from an EMBL/GenBank/DDBJ whole genome shotgun (WGS) entry which is preliminary data.</text>
</comment>
<evidence type="ECO:0000313" key="2">
    <source>
        <dbReference type="EMBL" id="KAK6346824.1"/>
    </source>
</evidence>
<evidence type="ECO:0000313" key="3">
    <source>
        <dbReference type="Proteomes" id="UP001375240"/>
    </source>
</evidence>
<dbReference type="AlphaFoldDB" id="A0AAV9URG8"/>
<feature type="signal peptide" evidence="1">
    <location>
        <begin position="1"/>
        <end position="19"/>
    </location>
</feature>
<proteinExistence type="predicted"/>
<accession>A0AAV9URG8</accession>
<feature type="chain" id="PRO_5043855332" evidence="1">
    <location>
        <begin position="20"/>
        <end position="146"/>
    </location>
</feature>
<dbReference type="Pfam" id="PF19271">
    <property type="entry name" value="Nis1"/>
    <property type="match status" value="1"/>
</dbReference>
<dbReference type="InterPro" id="IPR045469">
    <property type="entry name" value="Nis1"/>
</dbReference>
<name>A0AAV9URG8_9PEZI</name>
<keyword evidence="1" id="KW-0732">Signal</keyword>
<keyword evidence="3" id="KW-1185">Reference proteome</keyword>
<evidence type="ECO:0000256" key="1">
    <source>
        <dbReference type="SAM" id="SignalP"/>
    </source>
</evidence>
<dbReference type="EMBL" id="JAVHNQ010000005">
    <property type="protein sequence ID" value="KAK6346824.1"/>
    <property type="molecule type" value="Genomic_DNA"/>
</dbReference>
<sequence length="146" mass="15291">MRFTTIITVAAASFSGLSSAIISGFSVPATIKPGTEGFNFRINTANYIQSVYDVAVAIGVAPGKGFPGALGQVTDSFYLGPEKSNILQPINHWSYLPITLQKGTNVTLTATFYSLFGAAAAPTLTSWNVTVAIGDTTSSTYVTTKP</sequence>
<protein>
    <submittedName>
        <fullName evidence="2">Uncharacterized protein</fullName>
    </submittedName>
</protein>
<dbReference type="Proteomes" id="UP001375240">
    <property type="component" value="Unassembled WGS sequence"/>
</dbReference>
<reference evidence="2 3" key="1">
    <citation type="submission" date="2019-10" db="EMBL/GenBank/DDBJ databases">
        <authorList>
            <person name="Palmer J.M."/>
        </authorList>
    </citation>
    <scope>NUCLEOTIDE SEQUENCE [LARGE SCALE GENOMIC DNA]</scope>
    <source>
        <strain evidence="2 3">TWF696</strain>
    </source>
</reference>